<keyword evidence="1" id="KW-0732">Signal</keyword>
<keyword evidence="2" id="KW-0378">Hydrolase</keyword>
<dbReference type="Proteomes" id="UP000248326">
    <property type="component" value="Unassembled WGS sequence"/>
</dbReference>
<reference evidence="2 3" key="1">
    <citation type="submission" date="2018-06" db="EMBL/GenBank/DDBJ databases">
        <title>Genomic Encyclopedia of Type Strains, Phase IV (KMG-IV): sequencing the most valuable type-strain genomes for metagenomic binning, comparative biology and taxonomic classification.</title>
        <authorList>
            <person name="Goeker M."/>
        </authorList>
    </citation>
    <scope>NUCLEOTIDE SEQUENCE [LARGE SCALE GENOMIC DNA]</scope>
    <source>
        <strain evidence="2 3">DSM 18048</strain>
    </source>
</reference>
<keyword evidence="2" id="KW-0121">Carboxypeptidase</keyword>
<dbReference type="Gene3D" id="2.60.40.1120">
    <property type="entry name" value="Carboxypeptidase-like, regulatory domain"/>
    <property type="match status" value="1"/>
</dbReference>
<protein>
    <submittedName>
        <fullName evidence="2">Carboxypeptidase family protein</fullName>
    </submittedName>
</protein>
<feature type="chain" id="PRO_5016317041" evidence="1">
    <location>
        <begin position="28"/>
        <end position="259"/>
    </location>
</feature>
<gene>
    <name evidence="2" type="ORF">DES52_11281</name>
</gene>
<evidence type="ECO:0000313" key="2">
    <source>
        <dbReference type="EMBL" id="PYE52760.1"/>
    </source>
</evidence>
<comment type="caution">
    <text evidence="2">The sequence shown here is derived from an EMBL/GenBank/DDBJ whole genome shotgun (WGS) entry which is preliminary data.</text>
</comment>
<sequence length="259" mass="28298">MSRNRLIRLLPATFASLALCAALTVEAATPNTVSGRVLDERGKPVVGAQIIVEPAMFRGTLFTKTDAQGRYQSIELNPTTNPYYVYAYKEINYHGRHYCVRMAGDPGEYQEAFNAKQGVVRNWRFKISGESDMASSSNGGQWWGGSLAFENVSTEDGKFIPFDSIVELRLTPDGPLIDGSVGKPIVKTVRLSAGIADIPVGYYQLSAFLVQGGAKTKLRVGTTNRDEKLGDTTMILFDGFDTCGHSGTFSTTHVWLGRP</sequence>
<evidence type="ECO:0000256" key="1">
    <source>
        <dbReference type="SAM" id="SignalP"/>
    </source>
</evidence>
<organism evidence="2 3">
    <name type="scientific">Deinococcus yavapaiensis KR-236</name>
    <dbReference type="NCBI Taxonomy" id="694435"/>
    <lineage>
        <taxon>Bacteria</taxon>
        <taxon>Thermotogati</taxon>
        <taxon>Deinococcota</taxon>
        <taxon>Deinococci</taxon>
        <taxon>Deinococcales</taxon>
        <taxon>Deinococcaceae</taxon>
        <taxon>Deinococcus</taxon>
    </lineage>
</organism>
<evidence type="ECO:0000313" key="3">
    <source>
        <dbReference type="Proteomes" id="UP000248326"/>
    </source>
</evidence>
<keyword evidence="3" id="KW-1185">Reference proteome</keyword>
<dbReference type="InterPro" id="IPR008969">
    <property type="entry name" value="CarboxyPept-like_regulatory"/>
</dbReference>
<accession>A0A318S3X1</accession>
<feature type="signal peptide" evidence="1">
    <location>
        <begin position="1"/>
        <end position="27"/>
    </location>
</feature>
<proteinExistence type="predicted"/>
<dbReference type="AlphaFoldDB" id="A0A318S3X1"/>
<keyword evidence="2" id="KW-0645">Protease</keyword>
<dbReference type="GO" id="GO:0004180">
    <property type="term" value="F:carboxypeptidase activity"/>
    <property type="evidence" value="ECO:0007669"/>
    <property type="project" value="UniProtKB-KW"/>
</dbReference>
<dbReference type="EMBL" id="QJSX01000012">
    <property type="protein sequence ID" value="PYE52760.1"/>
    <property type="molecule type" value="Genomic_DNA"/>
</dbReference>
<name>A0A318S3X1_9DEIO</name>
<dbReference type="SUPFAM" id="SSF49464">
    <property type="entry name" value="Carboxypeptidase regulatory domain-like"/>
    <property type="match status" value="1"/>
</dbReference>
<dbReference type="RefSeq" id="WP_170131076.1">
    <property type="nucleotide sequence ID" value="NZ_QJSX01000012.1"/>
</dbReference>